<accession>A0A7T4TCC4</accession>
<name>A0A7T4TCC4_9BURK</name>
<evidence type="ECO:0000313" key="2">
    <source>
        <dbReference type="Proteomes" id="UP000595610"/>
    </source>
</evidence>
<gene>
    <name evidence="1" type="ORF">I6I06_20715</name>
</gene>
<dbReference type="EMBL" id="CP066076">
    <property type="protein sequence ID" value="QQC67370.1"/>
    <property type="molecule type" value="Genomic_DNA"/>
</dbReference>
<evidence type="ECO:0000313" key="1">
    <source>
        <dbReference type="EMBL" id="QQC67370.1"/>
    </source>
</evidence>
<protein>
    <submittedName>
        <fullName evidence="1">Uncharacterized protein</fullName>
    </submittedName>
</protein>
<sequence length="105" mass="11214">MDIIGELCRFLEFTRIVMALSLKPVILAVPVQAWQAARASSVGCGSGWRRSGKVVGNLQSAYFADLDTTTGRGQHASGTAHAAVQSQQVSGYPDRLVFCLSEKAT</sequence>
<proteinExistence type="predicted"/>
<dbReference type="RefSeq" id="WP_157004272.1">
    <property type="nucleotide sequence ID" value="NZ_CP066076.1"/>
</dbReference>
<keyword evidence="2" id="KW-1185">Reference proteome</keyword>
<organism evidence="1 2">
    <name type="scientific">Paraburkholderia ginsengisoli</name>
    <dbReference type="NCBI Taxonomy" id="311231"/>
    <lineage>
        <taxon>Bacteria</taxon>
        <taxon>Pseudomonadati</taxon>
        <taxon>Pseudomonadota</taxon>
        <taxon>Betaproteobacteria</taxon>
        <taxon>Burkholderiales</taxon>
        <taxon>Burkholderiaceae</taxon>
        <taxon>Paraburkholderia</taxon>
    </lineage>
</organism>
<reference evidence="1 2" key="1">
    <citation type="submission" date="2020-12" db="EMBL/GenBank/DDBJ databases">
        <title>FDA dAtabase for Regulatory Grade micrObial Sequences (FDA-ARGOS): Supporting development and validation of Infectious Disease Dx tests.</title>
        <authorList>
            <person name="Nelson B."/>
            <person name="Plummer A."/>
            <person name="Tallon L."/>
            <person name="Sadzewicz L."/>
            <person name="Zhao X."/>
            <person name="Boylan J."/>
            <person name="Ott S."/>
            <person name="Bowen H."/>
            <person name="Vavikolanu K."/>
            <person name="Mehta A."/>
            <person name="Aluvathingal J."/>
            <person name="Nadendla S."/>
            <person name="Myers T."/>
            <person name="Yan Y."/>
            <person name="Sichtig H."/>
        </authorList>
    </citation>
    <scope>NUCLEOTIDE SEQUENCE [LARGE SCALE GENOMIC DNA]</scope>
    <source>
        <strain evidence="1 2">FDAARGOS_1049</strain>
    </source>
</reference>
<dbReference type="KEGG" id="pgis:I6I06_20715"/>
<dbReference type="Proteomes" id="UP000595610">
    <property type="component" value="Chromosome 2"/>
</dbReference>
<dbReference type="AlphaFoldDB" id="A0A7T4TCC4"/>